<evidence type="ECO:0000313" key="4">
    <source>
        <dbReference type="EMBL" id="OLF19327.1"/>
    </source>
</evidence>
<evidence type="ECO:0000256" key="1">
    <source>
        <dbReference type="ARBA" id="ARBA00006432"/>
    </source>
</evidence>
<dbReference type="InterPro" id="IPR025110">
    <property type="entry name" value="AMP-bd_C"/>
</dbReference>
<gene>
    <name evidence="4" type="ORF">BU204_02150</name>
</gene>
<reference evidence="4 5" key="1">
    <citation type="submission" date="2016-12" db="EMBL/GenBank/DDBJ databases">
        <title>The draft genome sequence of Actinophytocola sp. 11-183.</title>
        <authorList>
            <person name="Wang W."/>
            <person name="Yuan L."/>
        </authorList>
    </citation>
    <scope>NUCLEOTIDE SEQUENCE [LARGE SCALE GENOMIC DNA]</scope>
    <source>
        <strain evidence="4 5">11-183</strain>
    </source>
</reference>
<dbReference type="InterPro" id="IPR000873">
    <property type="entry name" value="AMP-dep_synth/lig_dom"/>
</dbReference>
<dbReference type="GO" id="GO:0031956">
    <property type="term" value="F:medium-chain fatty acid-CoA ligase activity"/>
    <property type="evidence" value="ECO:0007669"/>
    <property type="project" value="TreeGrafter"/>
</dbReference>
<dbReference type="AlphaFoldDB" id="A0A1Q8CY87"/>
<sequence length="471" mass="49573">MTATEPLFSGTSEWVDEILMNGADNGVCLHLPGGPIARSALRRLVAGREEALVTAGLARGGRVALNLPPSLAYVANLLAAWRIGAQAVLLDHRLTRYEVGAALDRLGVQVVVGTDGGRGNPLAVFHDVTETISVRRGSPATTPHAVLQLSSGSTGPSKVIGRTAADLVAEIERYTRIDGVPLPGERVILLPSMVHVLGLVGGLLYALHAGVEIVPPRRLTGEGILDAVASGATPATVLGVPFHIGLLGSVSDPPKLPQLKRMTTGGELVPTAVSTAFGEKYGVPLGNMWGMTELGVIATDLFGEHRPALTPAPGIEVREAGGELLVRRPESPYVGLSDPSRWADGWLHTKDAGRVDPETGLVTVLGRLDSQVSVGGLKVDLTEVEHTITSLPGVEAAVVLYDKEISAFVQLADGVSGQSVDVVLAERLAGYKRPKRTHYAPALPRTTTGKLVRDPAVLRERFSPITLEGER</sequence>
<dbReference type="Gene3D" id="3.40.50.12780">
    <property type="entry name" value="N-terminal domain of ligase-like"/>
    <property type="match status" value="1"/>
</dbReference>
<evidence type="ECO:0000313" key="5">
    <source>
        <dbReference type="Proteomes" id="UP000185596"/>
    </source>
</evidence>
<comment type="similarity">
    <text evidence="1">Belongs to the ATP-dependent AMP-binding enzyme family.</text>
</comment>
<keyword evidence="5" id="KW-1185">Reference proteome</keyword>
<dbReference type="EMBL" id="MSIE01000002">
    <property type="protein sequence ID" value="OLF19327.1"/>
    <property type="molecule type" value="Genomic_DNA"/>
</dbReference>
<dbReference type="Pfam" id="PF13193">
    <property type="entry name" value="AMP-binding_C"/>
    <property type="match status" value="1"/>
</dbReference>
<feature type="domain" description="AMP-dependent synthetase/ligase" evidence="2">
    <location>
        <begin position="51"/>
        <end position="316"/>
    </location>
</feature>
<organism evidence="4 5">
    <name type="scientific">Actinophytocola xanthii</name>
    <dbReference type="NCBI Taxonomy" id="1912961"/>
    <lineage>
        <taxon>Bacteria</taxon>
        <taxon>Bacillati</taxon>
        <taxon>Actinomycetota</taxon>
        <taxon>Actinomycetes</taxon>
        <taxon>Pseudonocardiales</taxon>
        <taxon>Pseudonocardiaceae</taxon>
    </lineage>
</organism>
<dbReference type="PANTHER" id="PTHR43201">
    <property type="entry name" value="ACYL-COA SYNTHETASE"/>
    <property type="match status" value="1"/>
</dbReference>
<comment type="caution">
    <text evidence="4">The sequence shown here is derived from an EMBL/GenBank/DDBJ whole genome shotgun (WGS) entry which is preliminary data.</text>
</comment>
<dbReference type="Gene3D" id="3.30.300.30">
    <property type="match status" value="1"/>
</dbReference>
<evidence type="ECO:0000259" key="2">
    <source>
        <dbReference type="Pfam" id="PF00501"/>
    </source>
</evidence>
<dbReference type="PANTHER" id="PTHR43201:SF8">
    <property type="entry name" value="ACYL-COA SYNTHETASE FAMILY MEMBER 3"/>
    <property type="match status" value="1"/>
</dbReference>
<name>A0A1Q8CY87_9PSEU</name>
<dbReference type="Proteomes" id="UP000185596">
    <property type="component" value="Unassembled WGS sequence"/>
</dbReference>
<dbReference type="Pfam" id="PF00501">
    <property type="entry name" value="AMP-binding"/>
    <property type="match status" value="1"/>
</dbReference>
<dbReference type="SUPFAM" id="SSF56801">
    <property type="entry name" value="Acetyl-CoA synthetase-like"/>
    <property type="match status" value="1"/>
</dbReference>
<dbReference type="InterPro" id="IPR045851">
    <property type="entry name" value="AMP-bd_C_sf"/>
</dbReference>
<dbReference type="GO" id="GO:0006631">
    <property type="term" value="P:fatty acid metabolic process"/>
    <property type="evidence" value="ECO:0007669"/>
    <property type="project" value="TreeGrafter"/>
</dbReference>
<proteinExistence type="inferred from homology"/>
<dbReference type="InterPro" id="IPR042099">
    <property type="entry name" value="ANL_N_sf"/>
</dbReference>
<feature type="domain" description="AMP-binding enzyme C-terminal" evidence="3">
    <location>
        <begin position="383"/>
        <end position="450"/>
    </location>
</feature>
<dbReference type="STRING" id="1912961.BU204_02150"/>
<evidence type="ECO:0000259" key="3">
    <source>
        <dbReference type="Pfam" id="PF13193"/>
    </source>
</evidence>
<protein>
    <submittedName>
        <fullName evidence="4">AMP-dependent synthetase</fullName>
    </submittedName>
</protein>
<accession>A0A1Q8CY87</accession>